<sequence length="96" mass="11436">MKKQTMCRRVTYEKAKNRTKLGGEDEKVIEKEREEENRPSIRVDATEELKGAERKRKRREGERNCYAIRSTFFDQPHFLGRASTCGMKRKGNSRRR</sequence>
<name>A0A1I7TW98_9PELO</name>
<reference evidence="2" key="1">
    <citation type="submission" date="2016-11" db="UniProtKB">
        <authorList>
            <consortium name="WormBaseParasite"/>
        </authorList>
    </citation>
    <scope>IDENTIFICATION</scope>
</reference>
<proteinExistence type="predicted"/>
<evidence type="ECO:0000313" key="2">
    <source>
        <dbReference type="WBParaSite" id="Csp11.Scaffold629.g12420.t1"/>
    </source>
</evidence>
<dbReference type="Proteomes" id="UP000095282">
    <property type="component" value="Unplaced"/>
</dbReference>
<dbReference type="WBParaSite" id="Csp11.Scaffold629.g12420.t1">
    <property type="protein sequence ID" value="Csp11.Scaffold629.g12420.t1"/>
    <property type="gene ID" value="Csp11.Scaffold629.g12420"/>
</dbReference>
<keyword evidence="1" id="KW-1185">Reference proteome</keyword>
<protein>
    <submittedName>
        <fullName evidence="2">Uncharacterized protein</fullName>
    </submittedName>
</protein>
<dbReference type="AlphaFoldDB" id="A0A1I7TW98"/>
<accession>A0A1I7TW98</accession>
<evidence type="ECO:0000313" key="1">
    <source>
        <dbReference type="Proteomes" id="UP000095282"/>
    </source>
</evidence>
<organism evidence="1 2">
    <name type="scientific">Caenorhabditis tropicalis</name>
    <dbReference type="NCBI Taxonomy" id="1561998"/>
    <lineage>
        <taxon>Eukaryota</taxon>
        <taxon>Metazoa</taxon>
        <taxon>Ecdysozoa</taxon>
        <taxon>Nematoda</taxon>
        <taxon>Chromadorea</taxon>
        <taxon>Rhabditida</taxon>
        <taxon>Rhabditina</taxon>
        <taxon>Rhabditomorpha</taxon>
        <taxon>Rhabditoidea</taxon>
        <taxon>Rhabditidae</taxon>
        <taxon>Peloderinae</taxon>
        <taxon>Caenorhabditis</taxon>
    </lineage>
</organism>